<dbReference type="InterPro" id="IPR008792">
    <property type="entry name" value="PQQD"/>
</dbReference>
<dbReference type="InterPro" id="IPR041881">
    <property type="entry name" value="PqqD_sf"/>
</dbReference>
<keyword evidence="5" id="KW-1185">Reference proteome</keyword>
<keyword evidence="3" id="KW-0884">PQQ biosynthesis</keyword>
<proteinExistence type="predicted"/>
<evidence type="ECO:0000313" key="4">
    <source>
        <dbReference type="EMBL" id="MBA5605746.1"/>
    </source>
</evidence>
<name>A0A7W2EGX6_9BURK</name>
<accession>A0A7W2EGX6</accession>
<dbReference type="UniPathway" id="UPA00539"/>
<evidence type="ECO:0000256" key="3">
    <source>
        <dbReference type="ARBA" id="ARBA00022905"/>
    </source>
</evidence>
<dbReference type="GO" id="GO:0048038">
    <property type="term" value="F:quinone binding"/>
    <property type="evidence" value="ECO:0007669"/>
    <property type="project" value="InterPro"/>
</dbReference>
<dbReference type="EMBL" id="JACEZS010000007">
    <property type="protein sequence ID" value="MBA5605746.1"/>
    <property type="molecule type" value="Genomic_DNA"/>
</dbReference>
<organism evidence="4 5">
    <name type="scientific">Rugamonas fusca</name>
    <dbReference type="NCBI Taxonomy" id="2758568"/>
    <lineage>
        <taxon>Bacteria</taxon>
        <taxon>Pseudomonadati</taxon>
        <taxon>Pseudomonadota</taxon>
        <taxon>Betaproteobacteria</taxon>
        <taxon>Burkholderiales</taxon>
        <taxon>Oxalobacteraceae</taxon>
        <taxon>Telluria group</taxon>
        <taxon>Rugamonas</taxon>
    </lineage>
</organism>
<evidence type="ECO:0000256" key="1">
    <source>
        <dbReference type="ARBA" id="ARBA00004886"/>
    </source>
</evidence>
<protein>
    <submittedName>
        <fullName evidence="4">Pyrroloquinoline quinone biosynthesis peptide chaperone PqqD</fullName>
    </submittedName>
</protein>
<reference evidence="4 5" key="1">
    <citation type="submission" date="2020-07" db="EMBL/GenBank/DDBJ databases">
        <title>Novel species isolated from subtropical streams in China.</title>
        <authorList>
            <person name="Lu H."/>
        </authorList>
    </citation>
    <scope>NUCLEOTIDE SEQUENCE [LARGE SCALE GENOMIC DNA]</scope>
    <source>
        <strain evidence="4 5">FT3S</strain>
    </source>
</reference>
<dbReference type="AlphaFoldDB" id="A0A7W2EGX6"/>
<dbReference type="Proteomes" id="UP000566711">
    <property type="component" value="Unassembled WGS sequence"/>
</dbReference>
<dbReference type="RefSeq" id="WP_182217009.1">
    <property type="nucleotide sequence ID" value="NZ_JACEZS010000007.1"/>
</dbReference>
<dbReference type="InterPro" id="IPR022479">
    <property type="entry name" value="PqqD_bac"/>
</dbReference>
<comment type="pathway">
    <text evidence="1">Cofactor biosynthesis; pyrroloquinoline quinone biosynthesis.</text>
</comment>
<evidence type="ECO:0000256" key="2">
    <source>
        <dbReference type="ARBA" id="ARBA00011741"/>
    </source>
</evidence>
<dbReference type="Pfam" id="PF05402">
    <property type="entry name" value="PqqD"/>
    <property type="match status" value="1"/>
</dbReference>
<gene>
    <name evidence="4" type="primary">pqqD</name>
    <name evidence="4" type="ORF">H3H36_10265</name>
</gene>
<dbReference type="GO" id="GO:0018189">
    <property type="term" value="P:pyrroloquinoline quinone biosynthetic process"/>
    <property type="evidence" value="ECO:0007669"/>
    <property type="project" value="UniProtKB-UniPathway"/>
</dbReference>
<dbReference type="Gene3D" id="1.10.10.1150">
    <property type="entry name" value="Coenzyme PQQ synthesis protein D (PqqD)"/>
    <property type="match status" value="1"/>
</dbReference>
<sequence length="87" mass="10051">MLTEMTTPKLSRLFRLQWEEAQQAYVLLYPEGLVRLNPSAAEILKRCDGKREVADIVRELETAFKASDLEPDVRAFLDEAQRRGWLG</sequence>
<comment type="subunit">
    <text evidence="2">Monomer. Interacts with PqqE.</text>
</comment>
<dbReference type="NCBIfam" id="TIGR03859">
    <property type="entry name" value="PQQ_PqqD"/>
    <property type="match status" value="1"/>
</dbReference>
<comment type="caution">
    <text evidence="4">The sequence shown here is derived from an EMBL/GenBank/DDBJ whole genome shotgun (WGS) entry which is preliminary data.</text>
</comment>
<dbReference type="NCBIfam" id="NF002535">
    <property type="entry name" value="PRK02079.1"/>
    <property type="match status" value="1"/>
</dbReference>
<evidence type="ECO:0000313" key="5">
    <source>
        <dbReference type="Proteomes" id="UP000566711"/>
    </source>
</evidence>